<keyword evidence="1 5" id="KW-0662">Pyridine nucleotide biosynthesis</keyword>
<comment type="caution">
    <text evidence="8">The sequence shown here is derived from an EMBL/GenBank/DDBJ whole genome shotgun (WGS) entry which is preliminary data.</text>
</comment>
<comment type="catalytic activity">
    <reaction evidence="5">
        <text>L-aspartate + NADP(+) + H2O = oxaloacetate + NH4(+) + NADPH + H(+)</text>
        <dbReference type="Rhea" id="RHEA:11784"/>
        <dbReference type="ChEBI" id="CHEBI:15377"/>
        <dbReference type="ChEBI" id="CHEBI:15378"/>
        <dbReference type="ChEBI" id="CHEBI:16452"/>
        <dbReference type="ChEBI" id="CHEBI:28938"/>
        <dbReference type="ChEBI" id="CHEBI:29991"/>
        <dbReference type="ChEBI" id="CHEBI:57783"/>
        <dbReference type="ChEBI" id="CHEBI:58349"/>
        <dbReference type="EC" id="1.4.1.21"/>
    </reaction>
</comment>
<keyword evidence="4 5" id="KW-0520">NAD</keyword>
<keyword evidence="2 5" id="KW-0521">NADP</keyword>
<organism evidence="8 9">
    <name type="scientific">Pseudohoeflea coraliihabitans</name>
    <dbReference type="NCBI Taxonomy" id="2860393"/>
    <lineage>
        <taxon>Bacteria</taxon>
        <taxon>Pseudomonadati</taxon>
        <taxon>Pseudomonadota</taxon>
        <taxon>Alphaproteobacteria</taxon>
        <taxon>Hyphomicrobiales</taxon>
        <taxon>Rhizobiaceae</taxon>
        <taxon>Pseudohoeflea</taxon>
    </lineage>
</organism>
<comment type="function">
    <text evidence="5">Specifically catalyzes the NAD or NADP-dependent dehydrogenation of L-aspartate to iminoaspartate.</text>
</comment>
<dbReference type="PANTHER" id="PTHR31873:SF6">
    <property type="entry name" value="ASPARTATE DEHYDROGENASE DOMAIN-CONTAINING PROTEIN"/>
    <property type="match status" value="1"/>
</dbReference>
<sequence>MHLGLIGFGNIARGIVDGLCGACAPEVERLTLLISEGQTAAIDAAFPEAARRQFADISIVERCDALLAAGPDLIVECAGQNAVRDSVPAVLRAGVDVIVVSIGALADPVLYEELRAAATDGGARLILPAGAVGGIDILKALQIGGDVTVRYRGTKPPAAWAGTPAAAQCDLAALSAPTTVFSGDARAAATQFPKNANVAATLALAGAGFTATSVELVADPSAPGNLHEFTIESELATVSVQIANRPSSGNAKTSQTTIYSVLRAIEHQAGIIVI</sequence>
<feature type="domain" description="Aspartate dehydrogenase" evidence="6">
    <location>
        <begin position="175"/>
        <end position="262"/>
    </location>
</feature>
<evidence type="ECO:0000256" key="1">
    <source>
        <dbReference type="ARBA" id="ARBA00022642"/>
    </source>
</evidence>
<evidence type="ECO:0000256" key="5">
    <source>
        <dbReference type="HAMAP-Rule" id="MF_01265"/>
    </source>
</evidence>
<accession>A0ABS6WTC8</accession>
<gene>
    <name evidence="5" type="primary">nadX</name>
    <name evidence="8" type="ORF">KY465_13570</name>
</gene>
<evidence type="ECO:0000256" key="4">
    <source>
        <dbReference type="ARBA" id="ARBA00023027"/>
    </source>
</evidence>
<proteinExistence type="inferred from homology"/>
<reference evidence="8" key="1">
    <citation type="submission" date="2021-07" db="EMBL/GenBank/DDBJ databases">
        <title>Pseudohoeflea marina sp. nov. a polyhydroxyalcanoate-producing bacterium.</title>
        <authorList>
            <person name="Zheng W."/>
            <person name="Yu S."/>
            <person name="Huang Y."/>
        </authorList>
    </citation>
    <scope>NUCLEOTIDE SEQUENCE</scope>
    <source>
        <strain evidence="8">DP4N28-3</strain>
    </source>
</reference>
<dbReference type="InterPro" id="IPR002811">
    <property type="entry name" value="Asp_DH"/>
</dbReference>
<dbReference type="PIRSF" id="PIRSF005227">
    <property type="entry name" value="Asp_dh_NAD_syn"/>
    <property type="match status" value="1"/>
</dbReference>
<dbReference type="InterPro" id="IPR005106">
    <property type="entry name" value="Asp/hSer_DH_NAD-bd"/>
</dbReference>
<name>A0ABS6WTC8_9HYPH</name>
<dbReference type="RefSeq" id="WP_219202229.1">
    <property type="nucleotide sequence ID" value="NZ_JAHWQX010000003.1"/>
</dbReference>
<dbReference type="HAMAP" id="MF_01265">
    <property type="entry name" value="NadX"/>
    <property type="match status" value="1"/>
</dbReference>
<dbReference type="NCBIfam" id="NF009828">
    <property type="entry name" value="PRK13303.1-3"/>
    <property type="match status" value="1"/>
</dbReference>
<comment type="pathway">
    <text evidence="5">Cofactor biosynthesis; NAD(+) biosynthesis; iminoaspartate from L-aspartate (dehydrogenase route): step 1/1.</text>
</comment>
<evidence type="ECO:0000256" key="3">
    <source>
        <dbReference type="ARBA" id="ARBA00023002"/>
    </source>
</evidence>
<evidence type="ECO:0000313" key="8">
    <source>
        <dbReference type="EMBL" id="MBW3098309.1"/>
    </source>
</evidence>
<dbReference type="PANTHER" id="PTHR31873">
    <property type="entry name" value="L-ASPARTATE DEHYDROGENASE-RELATED"/>
    <property type="match status" value="1"/>
</dbReference>
<dbReference type="EC" id="1.4.1.21" evidence="5"/>
<dbReference type="InterPro" id="IPR011182">
    <property type="entry name" value="L-Asp_DH"/>
</dbReference>
<keyword evidence="3 5" id="KW-0560">Oxidoreductase</keyword>
<dbReference type="EMBL" id="JAHWQX010000003">
    <property type="protein sequence ID" value="MBW3098309.1"/>
    <property type="molecule type" value="Genomic_DNA"/>
</dbReference>
<keyword evidence="9" id="KW-1185">Reference proteome</keyword>
<dbReference type="Proteomes" id="UP001430804">
    <property type="component" value="Unassembled WGS sequence"/>
</dbReference>
<dbReference type="Pfam" id="PF03447">
    <property type="entry name" value="NAD_binding_3"/>
    <property type="match status" value="1"/>
</dbReference>
<comment type="similarity">
    <text evidence="5">Belongs to the L-aspartate dehydrogenase family.</text>
</comment>
<evidence type="ECO:0000313" key="9">
    <source>
        <dbReference type="Proteomes" id="UP001430804"/>
    </source>
</evidence>
<evidence type="ECO:0000256" key="2">
    <source>
        <dbReference type="ARBA" id="ARBA00022857"/>
    </source>
</evidence>
<feature type="active site" evidence="5">
    <location>
        <position position="227"/>
    </location>
</feature>
<comment type="miscellaneous">
    <text evidence="5">The iminoaspartate product is unstable in aqueous solution and can decompose to oxaloacetate and ammonia.</text>
</comment>
<evidence type="ECO:0000259" key="7">
    <source>
        <dbReference type="Pfam" id="PF03447"/>
    </source>
</evidence>
<protein>
    <recommendedName>
        <fullName evidence="5">L-aspartate dehydrogenase</fullName>
        <ecNumber evidence="5">1.4.1.21</ecNumber>
    </recommendedName>
</protein>
<dbReference type="Pfam" id="PF01958">
    <property type="entry name" value="Asp_DH_C"/>
    <property type="match status" value="1"/>
</dbReference>
<dbReference type="InterPro" id="IPR020626">
    <property type="entry name" value="Asp_DH_prok"/>
</dbReference>
<feature type="binding site" evidence="5">
    <location>
        <position position="197"/>
    </location>
    <ligand>
        <name>NAD(+)</name>
        <dbReference type="ChEBI" id="CHEBI:57540"/>
    </ligand>
</feature>
<dbReference type="GO" id="GO:0033735">
    <property type="term" value="F:aspartate dehydrogenase [NAD(P)+] activity"/>
    <property type="evidence" value="ECO:0007669"/>
    <property type="project" value="UniProtKB-EC"/>
</dbReference>
<feature type="binding site" evidence="5">
    <location>
        <position position="131"/>
    </location>
    <ligand>
        <name>NAD(+)</name>
        <dbReference type="ChEBI" id="CHEBI:57540"/>
    </ligand>
</feature>
<evidence type="ECO:0000259" key="6">
    <source>
        <dbReference type="Pfam" id="PF01958"/>
    </source>
</evidence>
<feature type="domain" description="Aspartate/homoserine dehydrogenase NAD-binding" evidence="7">
    <location>
        <begin position="7"/>
        <end position="128"/>
    </location>
</feature>
<comment type="catalytic activity">
    <reaction evidence="5">
        <text>L-aspartate + NAD(+) + H2O = oxaloacetate + NH4(+) + NADH + H(+)</text>
        <dbReference type="Rhea" id="RHEA:11788"/>
        <dbReference type="ChEBI" id="CHEBI:15377"/>
        <dbReference type="ChEBI" id="CHEBI:15378"/>
        <dbReference type="ChEBI" id="CHEBI:16452"/>
        <dbReference type="ChEBI" id="CHEBI:28938"/>
        <dbReference type="ChEBI" id="CHEBI:29991"/>
        <dbReference type="ChEBI" id="CHEBI:57540"/>
        <dbReference type="ChEBI" id="CHEBI:57945"/>
        <dbReference type="EC" id="1.4.1.21"/>
    </reaction>
</comment>